<name>A0A0F9SLX7_9ZZZZ</name>
<evidence type="ECO:0000313" key="5">
    <source>
        <dbReference type="EMBL" id="KKN68094.1"/>
    </source>
</evidence>
<dbReference type="EMBL" id="LAZR01000458">
    <property type="protein sequence ID" value="KKN68094.1"/>
    <property type="molecule type" value="Genomic_DNA"/>
</dbReference>
<dbReference type="GO" id="GO:0016757">
    <property type="term" value="F:glycosyltransferase activity"/>
    <property type="evidence" value="ECO:0007669"/>
    <property type="project" value="UniProtKB-KW"/>
</dbReference>
<dbReference type="Gene3D" id="3.90.550.10">
    <property type="entry name" value="Spore Coat Polysaccharide Biosynthesis Protein SpsA, Chain A"/>
    <property type="match status" value="1"/>
</dbReference>
<dbReference type="Gene3D" id="3.40.50.2000">
    <property type="entry name" value="Glycogen Phosphorylase B"/>
    <property type="match status" value="1"/>
</dbReference>
<dbReference type="Pfam" id="PF00535">
    <property type="entry name" value="Glycos_transf_2"/>
    <property type="match status" value="1"/>
</dbReference>
<organism evidence="5">
    <name type="scientific">marine sediment metagenome</name>
    <dbReference type="NCBI Taxonomy" id="412755"/>
    <lineage>
        <taxon>unclassified sequences</taxon>
        <taxon>metagenomes</taxon>
        <taxon>ecological metagenomes</taxon>
    </lineage>
</organism>
<comment type="caution">
    <text evidence="5">The sequence shown here is derived from an EMBL/GenBank/DDBJ whole genome shotgun (WGS) entry which is preliminary data.</text>
</comment>
<dbReference type="SUPFAM" id="SSF53448">
    <property type="entry name" value="Nucleotide-diphospho-sugar transferases"/>
    <property type="match status" value="1"/>
</dbReference>
<dbReference type="SUPFAM" id="SSF53756">
    <property type="entry name" value="UDP-Glycosyltransferase/glycogen phosphorylase"/>
    <property type="match status" value="1"/>
</dbReference>
<gene>
    <name evidence="5" type="ORF">LCGC14_0454660</name>
</gene>
<evidence type="ECO:0000256" key="1">
    <source>
        <dbReference type="ARBA" id="ARBA00006739"/>
    </source>
</evidence>
<accession>A0A0F9SLX7</accession>
<protein>
    <recommendedName>
        <fullName evidence="4">Glycosyltransferase 2-like domain-containing protein</fullName>
    </recommendedName>
</protein>
<evidence type="ECO:0000256" key="3">
    <source>
        <dbReference type="ARBA" id="ARBA00022679"/>
    </source>
</evidence>
<dbReference type="AlphaFoldDB" id="A0A0F9SLX7"/>
<feature type="domain" description="Glycosyltransferase 2-like" evidence="4">
    <location>
        <begin position="200"/>
        <end position="317"/>
    </location>
</feature>
<reference evidence="5" key="1">
    <citation type="journal article" date="2015" name="Nature">
        <title>Complex archaea that bridge the gap between prokaryotes and eukaryotes.</title>
        <authorList>
            <person name="Spang A."/>
            <person name="Saw J.H."/>
            <person name="Jorgensen S.L."/>
            <person name="Zaremba-Niedzwiedzka K."/>
            <person name="Martijn J."/>
            <person name="Lind A.E."/>
            <person name="van Eijk R."/>
            <person name="Schleper C."/>
            <person name="Guy L."/>
            <person name="Ettema T.J."/>
        </authorList>
    </citation>
    <scope>NUCLEOTIDE SEQUENCE</scope>
</reference>
<evidence type="ECO:0000256" key="2">
    <source>
        <dbReference type="ARBA" id="ARBA00022676"/>
    </source>
</evidence>
<sequence length="830" mass="92025">MYKQLKALFARYIAAHLQAEGRPVSILGPTGKVVGAIDVLHVSSGSIRLAGWAFADDIVLHMNGIKVSTKADLPREDVARAHGAGKHVGFDFTNPLGPTHLHEINRFGAEFHHCRGAEAPIAKNLIFVRLWWAKSRLLFSFLVSLILQLPAFLEWRISRDPSLRSQIKRGLGLCPIPRMRELDPDLFRPKAVPTTSTAITIILPVFNAYDVLKEALQRIVTNTDLQWRIILIEDCSTDKRVLPLLRDWSATHKDRTTFIQNPENLGFIKSVNKGLNCAQRWPDTVVLLNSDALVPPKWASRLIQPLYHYPRAATATPMSNDAEIFSAPLICAPQNLGFGQGDIIDATAARLNPEAYTTAAPTGVGYCMAINPKYLKKVPQLDTAFGKGYGEEVDWCQKVRASGGLHYCAINLFVEHRGGQSFGSAEKLRLILKNNALISKRYPRYDTDVQNFIKSDPLVSPRIALALAWIAAQNTYPVSIYFAHSMGGGAEAYLQHRIKSKHHALDRAAIVIRMGGKMKWQIELHCRDGIISSGTNNLDYIAELLRPLKQRKLVYSCAVGARDPLGVPRSILHLSQNGKSKLEFLFHDYFPISPAYTLTNENGIYIGLPKVDENAIVSDGVHVNIEQWQNEWARLLETSDEISVFSNNSRDIVCKAYPEHRSKIKVKPHKMLQPVPLIKRPEGQIRRVIGVLGDIGVQKGAMIISRSATSIEKLGIGLVIVGNFDPAIPLPPSVRIHGSYSVSDLGKIAGQYDLTDWLVPSVWPETFSFTTHEALATGLNTHAFAIGAQGEAVAKAENGYAVPYFTENDLAKTLLSHIETHIVKRWALAS</sequence>
<keyword evidence="2" id="KW-0328">Glycosyltransferase</keyword>
<dbReference type="PANTHER" id="PTHR43179:SF12">
    <property type="entry name" value="GALACTOFURANOSYLTRANSFERASE GLFT2"/>
    <property type="match status" value="1"/>
</dbReference>
<evidence type="ECO:0000259" key="4">
    <source>
        <dbReference type="Pfam" id="PF00535"/>
    </source>
</evidence>
<dbReference type="PANTHER" id="PTHR43179">
    <property type="entry name" value="RHAMNOSYLTRANSFERASE WBBL"/>
    <property type="match status" value="1"/>
</dbReference>
<dbReference type="InterPro" id="IPR029044">
    <property type="entry name" value="Nucleotide-diphossugar_trans"/>
</dbReference>
<comment type="similarity">
    <text evidence="1">Belongs to the glycosyltransferase 2 family.</text>
</comment>
<dbReference type="InterPro" id="IPR001173">
    <property type="entry name" value="Glyco_trans_2-like"/>
</dbReference>
<proteinExistence type="inferred from homology"/>
<keyword evidence="3" id="KW-0808">Transferase</keyword>